<sequence length="213" mass="25031">MNNDKYRDVFIAIIKALQLALKQSTWGGLTRLYLVKEYGLENIPIIEIKDILNSLENEGILKIKQPLIISEFLLNDTPTAPLLSDYLGSFPKRIPRNHFILDINIYKFKRLLDLYGSPLFLLSIIPTGKKYKNHKVIVKLLIDKKKVPNENIASKIRIKDGYSRVRLTKEDYRRNKTKYNLKIKYSLKTLRKILLPYGYKIEFNKNYTELIKI</sequence>
<evidence type="ECO:0000313" key="1">
    <source>
        <dbReference type="EMBL" id="OGK49616.1"/>
    </source>
</evidence>
<accession>A0A1F7J1Z2</accession>
<reference evidence="1 2" key="1">
    <citation type="journal article" date="2016" name="Nat. Commun.">
        <title>Thousands of microbial genomes shed light on interconnected biogeochemical processes in an aquifer system.</title>
        <authorList>
            <person name="Anantharaman K."/>
            <person name="Brown C.T."/>
            <person name="Hug L.A."/>
            <person name="Sharon I."/>
            <person name="Castelle C.J."/>
            <person name="Probst A.J."/>
            <person name="Thomas B.C."/>
            <person name="Singh A."/>
            <person name="Wilkins M.J."/>
            <person name="Karaoz U."/>
            <person name="Brodie E.L."/>
            <person name="Williams K.H."/>
            <person name="Hubbard S.S."/>
            <person name="Banfield J.F."/>
        </authorList>
    </citation>
    <scope>NUCLEOTIDE SEQUENCE [LARGE SCALE GENOMIC DNA]</scope>
</reference>
<name>A0A1F7J1Z2_9BACT</name>
<organism evidence="1 2">
    <name type="scientific">Candidatus Roizmanbacteria bacterium RIFCSPLOWO2_01_FULL_40_42</name>
    <dbReference type="NCBI Taxonomy" id="1802066"/>
    <lineage>
        <taxon>Bacteria</taxon>
        <taxon>Candidatus Roizmaniibacteriota</taxon>
    </lineage>
</organism>
<dbReference type="Proteomes" id="UP000178558">
    <property type="component" value="Unassembled WGS sequence"/>
</dbReference>
<dbReference type="AlphaFoldDB" id="A0A1F7J1Z2"/>
<evidence type="ECO:0000313" key="2">
    <source>
        <dbReference type="Proteomes" id="UP000178558"/>
    </source>
</evidence>
<dbReference type="EMBL" id="MGAQ01000029">
    <property type="protein sequence ID" value="OGK49616.1"/>
    <property type="molecule type" value="Genomic_DNA"/>
</dbReference>
<gene>
    <name evidence="1" type="ORF">A3B50_04150</name>
</gene>
<proteinExistence type="predicted"/>
<comment type="caution">
    <text evidence="1">The sequence shown here is derived from an EMBL/GenBank/DDBJ whole genome shotgun (WGS) entry which is preliminary data.</text>
</comment>
<protein>
    <submittedName>
        <fullName evidence="1">Uncharacterized protein</fullName>
    </submittedName>
</protein>